<dbReference type="InterPro" id="IPR028082">
    <property type="entry name" value="Peripla_BP_I"/>
</dbReference>
<keyword evidence="5 15" id="KW-0812">Transmembrane</keyword>
<feature type="domain" description="G-protein coupled receptors family 3 profile" evidence="17">
    <location>
        <begin position="591"/>
        <end position="846"/>
    </location>
</feature>
<reference evidence="19" key="1">
    <citation type="submission" date="2025-08" db="UniProtKB">
        <authorList>
            <consortium name="RefSeq"/>
        </authorList>
    </citation>
    <scope>IDENTIFICATION</scope>
</reference>
<feature type="transmembrane region" description="Helical" evidence="15">
    <location>
        <begin position="661"/>
        <end position="683"/>
    </location>
</feature>
<keyword evidence="8" id="KW-0297">G-protein coupled receptor</keyword>
<evidence type="ECO:0000313" key="18">
    <source>
        <dbReference type="Proteomes" id="UP000515159"/>
    </source>
</evidence>
<dbReference type="PANTHER" id="PTHR24061">
    <property type="entry name" value="CALCIUM-SENSING RECEPTOR-RELATED"/>
    <property type="match status" value="1"/>
</dbReference>
<dbReference type="InParanoid" id="A0A6P8R6L6"/>
<feature type="transmembrane region" description="Helical" evidence="15">
    <location>
        <begin position="746"/>
        <end position="768"/>
    </location>
</feature>
<evidence type="ECO:0000256" key="11">
    <source>
        <dbReference type="ARBA" id="ARBA00023170"/>
    </source>
</evidence>
<protein>
    <recommendedName>
        <fullName evidence="14">G-protein coupled receptor family C group 6 member A</fullName>
    </recommendedName>
</protein>
<dbReference type="Gene3D" id="3.40.50.2300">
    <property type="match status" value="2"/>
</dbReference>
<keyword evidence="12" id="KW-0325">Glycoprotein</keyword>
<dbReference type="InterPro" id="IPR011500">
    <property type="entry name" value="GPCR_3_9-Cys_dom"/>
</dbReference>
<dbReference type="PRINTS" id="PR00248">
    <property type="entry name" value="GPCRMGR"/>
</dbReference>
<evidence type="ECO:0000259" key="17">
    <source>
        <dbReference type="PROSITE" id="PS50259"/>
    </source>
</evidence>
<accession>A0A6P8R6L6</accession>
<dbReference type="Gene3D" id="2.10.50.30">
    <property type="entry name" value="GPCR, family 3, nine cysteines domain"/>
    <property type="match status" value="1"/>
</dbReference>
<keyword evidence="11 19" id="KW-0675">Receptor</keyword>
<evidence type="ECO:0000256" key="1">
    <source>
        <dbReference type="ARBA" id="ARBA00004651"/>
    </source>
</evidence>
<feature type="transmembrane region" description="Helical" evidence="15">
    <location>
        <begin position="626"/>
        <end position="649"/>
    </location>
</feature>
<proteinExistence type="inferred from homology"/>
<dbReference type="InterPro" id="IPR038550">
    <property type="entry name" value="GPCR_3_9-Cys_sf"/>
</dbReference>
<dbReference type="Proteomes" id="UP000515159">
    <property type="component" value="Chromosome 3"/>
</dbReference>
<dbReference type="GeneID" id="117357589"/>
<dbReference type="InterPro" id="IPR000068">
    <property type="entry name" value="GPCR_3_Ca_sens_rcpt-rel"/>
</dbReference>
<evidence type="ECO:0000256" key="14">
    <source>
        <dbReference type="ARBA" id="ARBA00039774"/>
    </source>
</evidence>
<dbReference type="InterPro" id="IPR017978">
    <property type="entry name" value="GPCR_3_C"/>
</dbReference>
<dbReference type="KEGG" id="gsh:117357589"/>
<name>A0A6P8R6L6_GEOSA</name>
<feature type="signal peptide" evidence="16">
    <location>
        <begin position="1"/>
        <end position="21"/>
    </location>
</feature>
<keyword evidence="7 15" id="KW-1133">Transmembrane helix</keyword>
<dbReference type="PRINTS" id="PR00592">
    <property type="entry name" value="CASENSINGR"/>
</dbReference>
<keyword evidence="9 15" id="KW-0472">Membrane</keyword>
<feature type="transmembrane region" description="Helical" evidence="15">
    <location>
        <begin position="704"/>
        <end position="726"/>
    </location>
</feature>
<feature type="transmembrane region" description="Helical" evidence="15">
    <location>
        <begin position="780"/>
        <end position="802"/>
    </location>
</feature>
<evidence type="ECO:0000256" key="5">
    <source>
        <dbReference type="ARBA" id="ARBA00022692"/>
    </source>
</evidence>
<evidence type="ECO:0000256" key="4">
    <source>
        <dbReference type="ARBA" id="ARBA00022475"/>
    </source>
</evidence>
<dbReference type="Pfam" id="PF01094">
    <property type="entry name" value="ANF_receptor"/>
    <property type="match status" value="1"/>
</dbReference>
<dbReference type="Pfam" id="PF00003">
    <property type="entry name" value="7tm_3"/>
    <property type="match status" value="1"/>
</dbReference>
<evidence type="ECO:0000256" key="9">
    <source>
        <dbReference type="ARBA" id="ARBA00023136"/>
    </source>
</evidence>
<sequence length="929" mass="104706">MAFVACLLIPCFVVASGVVQSCRTPDDFIGVSSPGDIVIGGLFAVHGKMVSSGPGTPQRPEIPYCAGFELQGFLQSMCMIYAVESINNSTLLQGIKLGFEIYDTCAEVTVALAAAMRFLSKFNTSENFVEFRCNYTDYIPRVKAVVGGSYSEETMAISRLLNLDLIPLVSHSASAEILSNKIRFPSFLRTIPNDSFQTKAMAQLIHGFGWNWIGILATDDDYGRLALESFGNQAMAFNVCIAFREILPSHLSDSTINTKINQVLKIIVRESRVNVIVAFLKPYLVIKLFEKALVRKIQRTWIASDSWSASSRVSSILNFNKIGNVIGFTFKNGNASAFLNFLTNLGKKQFRNSKLLKQYAAILRDCSEDIDLNQCIANYSKESWMYNTSTDNQTLRTDFLGDIVQPGFVHSTYLAVSAIAYAIRNLCKDRNCKDPNAFAPWELLQALKKVTFIDEGRRIKFNSTGDINIGYNVLVWKQTQNGVLNITTVAEYNLQSEEFLFVDEKEEEYFYDFQEIQSKCSDECQPGQMKKTSTSPHTCCYDCVICPENHYTNETDMGYCLLCDNITHWSPANSSECYRKAVDYFDWDDGLAIVLVILSGIGIFFILITCIIFTKHLNTPVVKASGGLLCHIILLSLFFSFLSTGFFIGKPEDFKCKTRQMMFGISFTICVSCILLKSLKILLAFSFDPQLQDFLKCLYKPFTMVFTCTGIQVIICAFWLVFRAPYVVENLTISKMIILECEEGSIIAFGVMLGYIAILAFVCFIFAFKGRKLPENYNEAKFITFGMLIYFIVWITFIPVYVTTFGKFLPAVEVIVILISNYGILVCTFFPKCYVILYKQESNTKSAFLKMIYNYSSKSVSSHTISQMSMESRITEHRSSITDCCCRSSINCVSDSYFYFQKPEQRFTSVQGPLSSSAQLLQRKRTSSI</sequence>
<keyword evidence="4" id="KW-1003">Cell membrane</keyword>
<evidence type="ECO:0000313" key="19">
    <source>
        <dbReference type="RefSeq" id="XP_033794296.1"/>
    </source>
</evidence>
<dbReference type="InterPro" id="IPR000337">
    <property type="entry name" value="GPCR_3"/>
</dbReference>
<comment type="similarity">
    <text evidence="2">Belongs to the G-protein coupled receptor 3 family.</text>
</comment>
<dbReference type="RefSeq" id="XP_033794296.1">
    <property type="nucleotide sequence ID" value="XM_033938405.1"/>
</dbReference>
<evidence type="ECO:0000256" key="8">
    <source>
        <dbReference type="ARBA" id="ARBA00023040"/>
    </source>
</evidence>
<keyword evidence="10" id="KW-1015">Disulfide bond</keyword>
<comment type="subcellular location">
    <subcellularLocation>
        <location evidence="1">Cell membrane</location>
        <topology evidence="1">Multi-pass membrane protein</topology>
    </subcellularLocation>
</comment>
<dbReference type="PROSITE" id="PS50259">
    <property type="entry name" value="G_PROTEIN_RECEP_F3_4"/>
    <property type="match status" value="1"/>
</dbReference>
<dbReference type="FunFam" id="2.10.50.30:FF:000004">
    <property type="entry name" value="Taste receptor type 1 member 3-like protein"/>
    <property type="match status" value="1"/>
</dbReference>
<dbReference type="FunFam" id="3.40.50.2300:FF:000152">
    <property type="entry name" value="G protein-coupled receptor class C group 6 member A"/>
    <property type="match status" value="1"/>
</dbReference>
<evidence type="ECO:0000256" key="6">
    <source>
        <dbReference type="ARBA" id="ARBA00022729"/>
    </source>
</evidence>
<keyword evidence="13" id="KW-0807">Transducer</keyword>
<dbReference type="Pfam" id="PF07562">
    <property type="entry name" value="NCD3G"/>
    <property type="match status" value="1"/>
</dbReference>
<feature type="transmembrane region" description="Helical" evidence="15">
    <location>
        <begin position="808"/>
        <end position="830"/>
    </location>
</feature>
<evidence type="ECO:0000256" key="16">
    <source>
        <dbReference type="SAM" id="SignalP"/>
    </source>
</evidence>
<dbReference type="SUPFAM" id="SSF53822">
    <property type="entry name" value="Periplasmic binding protein-like I"/>
    <property type="match status" value="1"/>
</dbReference>
<evidence type="ECO:0000256" key="3">
    <source>
        <dbReference type="ARBA" id="ARBA00011748"/>
    </source>
</evidence>
<organism evidence="18 19">
    <name type="scientific">Geotrypetes seraphini</name>
    <name type="common">Gaboon caecilian</name>
    <name type="synonym">Caecilia seraphini</name>
    <dbReference type="NCBI Taxonomy" id="260995"/>
    <lineage>
        <taxon>Eukaryota</taxon>
        <taxon>Metazoa</taxon>
        <taxon>Chordata</taxon>
        <taxon>Craniata</taxon>
        <taxon>Vertebrata</taxon>
        <taxon>Euteleostomi</taxon>
        <taxon>Amphibia</taxon>
        <taxon>Gymnophiona</taxon>
        <taxon>Geotrypetes</taxon>
    </lineage>
</organism>
<evidence type="ECO:0000256" key="15">
    <source>
        <dbReference type="SAM" id="Phobius"/>
    </source>
</evidence>
<dbReference type="InterPro" id="IPR001828">
    <property type="entry name" value="ANF_lig-bd_rcpt"/>
</dbReference>
<evidence type="ECO:0000256" key="10">
    <source>
        <dbReference type="ARBA" id="ARBA00023157"/>
    </source>
</evidence>
<dbReference type="AlphaFoldDB" id="A0A6P8R6L6"/>
<feature type="chain" id="PRO_5027863830" description="G-protein coupled receptor family C group 6 member A" evidence="16">
    <location>
        <begin position="22"/>
        <end position="929"/>
    </location>
</feature>
<comment type="subunit">
    <text evidence="3">Homodimer; disulfide-linked.</text>
</comment>
<evidence type="ECO:0000256" key="7">
    <source>
        <dbReference type="ARBA" id="ARBA00022989"/>
    </source>
</evidence>
<keyword evidence="18" id="KW-1185">Reference proteome</keyword>
<dbReference type="CTD" id="222545"/>
<dbReference type="GO" id="GO:0004930">
    <property type="term" value="F:G protein-coupled receptor activity"/>
    <property type="evidence" value="ECO:0007669"/>
    <property type="project" value="UniProtKB-KW"/>
</dbReference>
<evidence type="ECO:0000256" key="13">
    <source>
        <dbReference type="ARBA" id="ARBA00023224"/>
    </source>
</evidence>
<evidence type="ECO:0000256" key="2">
    <source>
        <dbReference type="ARBA" id="ARBA00007242"/>
    </source>
</evidence>
<feature type="transmembrane region" description="Helical" evidence="15">
    <location>
        <begin position="590"/>
        <end position="614"/>
    </location>
</feature>
<keyword evidence="6 16" id="KW-0732">Signal</keyword>
<dbReference type="OrthoDB" id="425344at2759"/>
<dbReference type="PANTHER" id="PTHR24061:SF5">
    <property type="entry name" value="G-PROTEIN COUPLED RECEPTOR FAMILY C GROUP 6 MEMBER A"/>
    <property type="match status" value="1"/>
</dbReference>
<dbReference type="GO" id="GO:0005886">
    <property type="term" value="C:plasma membrane"/>
    <property type="evidence" value="ECO:0007669"/>
    <property type="project" value="UniProtKB-SubCell"/>
</dbReference>
<dbReference type="FunCoup" id="A0A6P8R6L6">
    <property type="interactions" value="308"/>
</dbReference>
<gene>
    <name evidence="19" type="primary">GPRC6A</name>
</gene>
<evidence type="ECO:0000256" key="12">
    <source>
        <dbReference type="ARBA" id="ARBA00023180"/>
    </source>
</evidence>